<dbReference type="InterPro" id="IPR004089">
    <property type="entry name" value="MCPsignal_dom"/>
</dbReference>
<dbReference type="SUPFAM" id="SSF58104">
    <property type="entry name" value="Methyl-accepting chemotaxis protein (MCP) signaling domain"/>
    <property type="match status" value="1"/>
</dbReference>
<keyword evidence="9" id="KW-1185">Reference proteome</keyword>
<evidence type="ECO:0000256" key="2">
    <source>
        <dbReference type="ARBA" id="ARBA00029447"/>
    </source>
</evidence>
<dbReference type="GO" id="GO:0016020">
    <property type="term" value="C:membrane"/>
    <property type="evidence" value="ECO:0007669"/>
    <property type="project" value="InterPro"/>
</dbReference>
<dbReference type="SMART" id="SM00283">
    <property type="entry name" value="MA"/>
    <property type="match status" value="1"/>
</dbReference>
<name>A0A5D9CC21_9SPHN</name>
<dbReference type="GO" id="GO:0004888">
    <property type="term" value="F:transmembrane signaling receptor activity"/>
    <property type="evidence" value="ECO:0007669"/>
    <property type="project" value="InterPro"/>
</dbReference>
<dbReference type="InterPro" id="IPR051310">
    <property type="entry name" value="MCP_chemotaxis"/>
</dbReference>
<keyword evidence="5" id="KW-0812">Transmembrane</keyword>
<comment type="caution">
    <text evidence="8">The sequence shown here is derived from an EMBL/GenBank/DDBJ whole genome shotgun (WGS) entry which is preliminary data.</text>
</comment>
<evidence type="ECO:0000256" key="5">
    <source>
        <dbReference type="SAM" id="Phobius"/>
    </source>
</evidence>
<dbReference type="PROSITE" id="PS50111">
    <property type="entry name" value="CHEMOTAXIS_TRANSDUC_2"/>
    <property type="match status" value="1"/>
</dbReference>
<dbReference type="PROSITE" id="PS50885">
    <property type="entry name" value="HAMP"/>
    <property type="match status" value="1"/>
</dbReference>
<evidence type="ECO:0000256" key="3">
    <source>
        <dbReference type="PROSITE-ProRule" id="PRU00284"/>
    </source>
</evidence>
<reference evidence="8 9" key="1">
    <citation type="submission" date="2019-08" db="EMBL/GenBank/DDBJ databases">
        <authorList>
            <person name="Wang G."/>
            <person name="Xu Z."/>
        </authorList>
    </citation>
    <scope>NUCLEOTIDE SEQUENCE [LARGE SCALE GENOMIC DNA]</scope>
    <source>
        <strain evidence="8 9">ZX</strain>
    </source>
</reference>
<feature type="transmembrane region" description="Helical" evidence="5">
    <location>
        <begin position="66"/>
        <end position="85"/>
    </location>
</feature>
<organism evidence="8 9">
    <name type="scientific">Sphingomonas montanisoli</name>
    <dbReference type="NCBI Taxonomy" id="2606412"/>
    <lineage>
        <taxon>Bacteria</taxon>
        <taxon>Pseudomonadati</taxon>
        <taxon>Pseudomonadota</taxon>
        <taxon>Alphaproteobacteria</taxon>
        <taxon>Sphingomonadales</taxon>
        <taxon>Sphingomonadaceae</taxon>
        <taxon>Sphingomonas</taxon>
    </lineage>
</organism>
<evidence type="ECO:0000313" key="9">
    <source>
        <dbReference type="Proteomes" id="UP000322077"/>
    </source>
</evidence>
<feature type="transmembrane region" description="Helical" evidence="5">
    <location>
        <begin position="40"/>
        <end position="59"/>
    </location>
</feature>
<dbReference type="PRINTS" id="PR00260">
    <property type="entry name" value="CHEMTRNSDUCR"/>
</dbReference>
<comment type="similarity">
    <text evidence="2">Belongs to the methyl-accepting chemotaxis (MCP) protein family.</text>
</comment>
<feature type="domain" description="Methyl-accepting transducer" evidence="6">
    <location>
        <begin position="261"/>
        <end position="490"/>
    </location>
</feature>
<feature type="transmembrane region" description="Helical" evidence="5">
    <location>
        <begin position="116"/>
        <end position="138"/>
    </location>
</feature>
<feature type="coiled-coil region" evidence="4">
    <location>
        <begin position="175"/>
        <end position="207"/>
    </location>
</feature>
<evidence type="ECO:0000259" key="6">
    <source>
        <dbReference type="PROSITE" id="PS50111"/>
    </source>
</evidence>
<dbReference type="PANTHER" id="PTHR43531:SF11">
    <property type="entry name" value="METHYL-ACCEPTING CHEMOTAXIS PROTEIN 3"/>
    <property type="match status" value="1"/>
</dbReference>
<dbReference type="Gene3D" id="1.10.287.950">
    <property type="entry name" value="Methyl-accepting chemotaxis protein"/>
    <property type="match status" value="1"/>
</dbReference>
<feature type="transmembrane region" description="Helical" evidence="5">
    <location>
        <begin position="144"/>
        <end position="169"/>
    </location>
</feature>
<dbReference type="GO" id="GO:0006935">
    <property type="term" value="P:chemotaxis"/>
    <property type="evidence" value="ECO:0007669"/>
    <property type="project" value="UniProtKB-KW"/>
</dbReference>
<dbReference type="InterPro" id="IPR004090">
    <property type="entry name" value="Chemotax_Me-accpt_rcpt"/>
</dbReference>
<dbReference type="PANTHER" id="PTHR43531">
    <property type="entry name" value="PROTEIN ICFG"/>
    <property type="match status" value="1"/>
</dbReference>
<dbReference type="GO" id="GO:0007165">
    <property type="term" value="P:signal transduction"/>
    <property type="evidence" value="ECO:0007669"/>
    <property type="project" value="UniProtKB-KW"/>
</dbReference>
<dbReference type="Proteomes" id="UP000322077">
    <property type="component" value="Unassembled WGS sequence"/>
</dbReference>
<keyword evidence="5" id="KW-0472">Membrane</keyword>
<gene>
    <name evidence="8" type="ORF">FYJ91_08780</name>
</gene>
<evidence type="ECO:0000259" key="7">
    <source>
        <dbReference type="PROSITE" id="PS50885"/>
    </source>
</evidence>
<sequence>MPILSLDQLRRIGVRVLGAGLVLAGIVAVSTAWLMHRGDMPLVSAMVIGVFALPVVMALCGRHDMVARATFGFAVPAFPAIMLFALRGHLWQMDMHMIFFAGVAALMLLCDWRPILIATLATALHHLVLSFVMPRFVFDSEGDIWRVMLHAVILLVESGALMVLAVRLARLINTIAAQRERLIVAEAARAEAEAERAAEHAAVAQAQATMTRELQGALGAIAQGDLGRRIGTLPAEYRQIEQDFNASIASLAEMIGLIVSASHEVESESGLIAEASTELTDHSGHQAETIGQATVTLGRLSDEVSTIASRARDTAGRMGAMEREAARGGELATAMRSAMDEVVASTSRIVAMVDLIDQVAFQTNLLALNAGVEAARAGEAGHGFAVVAHEVRALSERTAGAAREVRQSIGNAKDRLDIGMQHVSGSAGVLDELAASIGGVTSLMQQIVAATDNQSDSLSEMARSVEALSRGTHVSASMAHECDSSVRRLRALTARLGQNVRHYRLGQTAAEAPARRRRAA</sequence>
<feature type="transmembrane region" description="Helical" evidence="5">
    <location>
        <begin position="12"/>
        <end position="34"/>
    </location>
</feature>
<evidence type="ECO:0000256" key="1">
    <source>
        <dbReference type="ARBA" id="ARBA00022500"/>
    </source>
</evidence>
<dbReference type="RefSeq" id="WP_149521873.1">
    <property type="nucleotide sequence ID" value="NZ_VTOU01000002.1"/>
</dbReference>
<evidence type="ECO:0000256" key="4">
    <source>
        <dbReference type="SAM" id="Coils"/>
    </source>
</evidence>
<dbReference type="EMBL" id="VTOU01000002">
    <property type="protein sequence ID" value="TZG27661.1"/>
    <property type="molecule type" value="Genomic_DNA"/>
</dbReference>
<evidence type="ECO:0000313" key="8">
    <source>
        <dbReference type="EMBL" id="TZG27661.1"/>
    </source>
</evidence>
<feature type="domain" description="HAMP" evidence="7">
    <location>
        <begin position="212"/>
        <end position="256"/>
    </location>
</feature>
<proteinExistence type="inferred from homology"/>
<dbReference type="InterPro" id="IPR003660">
    <property type="entry name" value="HAMP_dom"/>
</dbReference>
<keyword evidence="1" id="KW-0145">Chemotaxis</keyword>
<dbReference type="AlphaFoldDB" id="A0A5D9CC21"/>
<protein>
    <submittedName>
        <fullName evidence="8">Methyl-accepting chemotaxis protein</fullName>
    </submittedName>
</protein>
<keyword evidence="4" id="KW-0175">Coiled coil</keyword>
<dbReference type="Pfam" id="PF00015">
    <property type="entry name" value="MCPsignal"/>
    <property type="match status" value="1"/>
</dbReference>
<keyword evidence="5" id="KW-1133">Transmembrane helix</keyword>
<accession>A0A5D9CC21</accession>
<keyword evidence="3" id="KW-0807">Transducer</keyword>